<dbReference type="Gene3D" id="3.40.50.12470">
    <property type="match status" value="1"/>
</dbReference>
<dbReference type="AlphaFoldDB" id="A0A2X2JWB6"/>
<dbReference type="GO" id="GO:0004591">
    <property type="term" value="F:oxoglutarate dehydrogenase (succinyl-transferring) activity"/>
    <property type="evidence" value="ECO:0007669"/>
    <property type="project" value="UniProtKB-EC"/>
</dbReference>
<keyword evidence="1" id="KW-0560">Oxidoreductase</keyword>
<accession>A0A2X2JWB6</accession>
<proteinExistence type="predicted"/>
<protein>
    <submittedName>
        <fullName evidence="1">2-oxoglutarate dehydrogenase E1 component</fullName>
        <ecNumber evidence="1">1.2.4.2</ecNumber>
    </submittedName>
</protein>
<gene>
    <name evidence="1" type="primary">odhA_2</name>
    <name evidence="1" type="ORF">NCTC7878_01624</name>
</gene>
<dbReference type="Proteomes" id="UP000249913">
    <property type="component" value="Unassembled WGS sequence"/>
</dbReference>
<evidence type="ECO:0000313" key="1">
    <source>
        <dbReference type="EMBL" id="SPZ98232.1"/>
    </source>
</evidence>
<sequence length="80" mass="8939">MSTYLVQVIISTLLRAQAASLDSEQMRPLVVMSPKSLLRNKTVAKPIDEFTSGGFEPILTESYQADKVTKVIFGNWQNVH</sequence>
<evidence type="ECO:0000313" key="2">
    <source>
        <dbReference type="Proteomes" id="UP000249913"/>
    </source>
</evidence>
<reference evidence="1 2" key="1">
    <citation type="submission" date="2018-06" db="EMBL/GenBank/DDBJ databases">
        <authorList>
            <consortium name="Pathogen Informatics"/>
            <person name="Doyle S."/>
        </authorList>
    </citation>
    <scope>NUCLEOTIDE SEQUENCE [LARGE SCALE GENOMIC DNA]</scope>
    <source>
        <strain evidence="1 2">NCTC7878</strain>
    </source>
</reference>
<dbReference type="EMBL" id="UAUX01000008">
    <property type="protein sequence ID" value="SPZ98232.1"/>
    <property type="molecule type" value="Genomic_DNA"/>
</dbReference>
<organism evidence="1 2">
    <name type="scientific">Staphylococcus aureus</name>
    <dbReference type="NCBI Taxonomy" id="1280"/>
    <lineage>
        <taxon>Bacteria</taxon>
        <taxon>Bacillati</taxon>
        <taxon>Bacillota</taxon>
        <taxon>Bacilli</taxon>
        <taxon>Bacillales</taxon>
        <taxon>Staphylococcaceae</taxon>
        <taxon>Staphylococcus</taxon>
    </lineage>
</organism>
<dbReference type="InterPro" id="IPR042179">
    <property type="entry name" value="KGD_C_sf"/>
</dbReference>
<dbReference type="Gene3D" id="3.40.50.11610">
    <property type="entry name" value="Multifunctional 2-oxoglutarate metabolism enzyme, C-terminal domain"/>
    <property type="match status" value="1"/>
</dbReference>
<name>A0A2X2JWB6_STAAU</name>
<dbReference type="EC" id="1.2.4.2" evidence="1"/>